<name>A0A176WFQ0_MARPO</name>
<proteinExistence type="predicted"/>
<comment type="caution">
    <text evidence="1">The sequence shown here is derived from an EMBL/GenBank/DDBJ whole genome shotgun (WGS) entry which is preliminary data.</text>
</comment>
<organism evidence="1 2">
    <name type="scientific">Marchantia polymorpha subsp. ruderalis</name>
    <dbReference type="NCBI Taxonomy" id="1480154"/>
    <lineage>
        <taxon>Eukaryota</taxon>
        <taxon>Viridiplantae</taxon>
        <taxon>Streptophyta</taxon>
        <taxon>Embryophyta</taxon>
        <taxon>Marchantiophyta</taxon>
        <taxon>Marchantiopsida</taxon>
        <taxon>Marchantiidae</taxon>
        <taxon>Marchantiales</taxon>
        <taxon>Marchantiaceae</taxon>
        <taxon>Marchantia</taxon>
    </lineage>
</organism>
<evidence type="ECO:0000313" key="1">
    <source>
        <dbReference type="EMBL" id="OAE31947.1"/>
    </source>
</evidence>
<keyword evidence="2" id="KW-1185">Reference proteome</keyword>
<reference evidence="1" key="1">
    <citation type="submission" date="2016-03" db="EMBL/GenBank/DDBJ databases">
        <title>Mechanisms controlling the formation of the plant cell surface in tip-growing cells are functionally conserved among land plants.</title>
        <authorList>
            <person name="Honkanen S."/>
            <person name="Jones V.A."/>
            <person name="Morieri G."/>
            <person name="Champion C."/>
            <person name="Hetherington A.J."/>
            <person name="Kelly S."/>
            <person name="Saint-Marcoux D."/>
            <person name="Proust H."/>
            <person name="Prescott H."/>
            <person name="Dolan L."/>
        </authorList>
    </citation>
    <scope>NUCLEOTIDE SEQUENCE [LARGE SCALE GENOMIC DNA]</scope>
    <source>
        <tissue evidence="1">Whole gametophyte</tissue>
    </source>
</reference>
<sequence>MEAPSIEISLLKLGGKKRLLIVACQRIDPADFAAVFLLEESPAGVRSLVRHIRVQGSVLVIACAQASRNLRIRFRTIRPGFWRDRALHPQQNFIEAVANSYSSKRESNWANCERSPIDILFVSVGGQPAALAQLVERKALNLVVGGSSPPGGADQHRWSRGRIVPCHGTDPGSIPGRCSFLPMPDGDGRQG</sequence>
<accession>A0A176WFQ0</accession>
<dbReference type="EMBL" id="LVLJ01000936">
    <property type="protein sequence ID" value="OAE31947.1"/>
    <property type="molecule type" value="Genomic_DNA"/>
</dbReference>
<protein>
    <submittedName>
        <fullName evidence="1">Uncharacterized protein</fullName>
    </submittedName>
</protein>
<dbReference type="Proteomes" id="UP000077202">
    <property type="component" value="Unassembled WGS sequence"/>
</dbReference>
<gene>
    <name evidence="1" type="ORF">AXG93_4907s1010</name>
</gene>
<dbReference type="AlphaFoldDB" id="A0A176WFQ0"/>
<dbReference type="AntiFam" id="ANF00010">
    <property type="entry name" value="tRNA translation"/>
</dbReference>
<evidence type="ECO:0000313" key="2">
    <source>
        <dbReference type="Proteomes" id="UP000077202"/>
    </source>
</evidence>